<dbReference type="AlphaFoldDB" id="A0A1Z1UYD9"/>
<sequence>MSEQNTNTTAAPPADDSSTDDKGNSATKLMIGLSVLAVIIIAGIVFSIVILVRGEDAGPLVPADRNATGGNSQVAQSLFEPEPVFDRVNRVIYVPIDEKGAVLPQSQPGTDRPADQAPGGVMLERIHGNMDLPFSTSDGPTRFTDNGVAAGFSRTAQGAGLAAAHYMGYLFGGPDRQKMLVDAGFLSDPGGEVKKANLAAIPNNTPASAMPMVKVRFNPDLALVEFGYSADTADGKNKNSVTKVPMVWREGTGWILKVDSNGMGSTTVPTFDEGWTSWW</sequence>
<feature type="domain" description="DUF8175" evidence="3">
    <location>
        <begin position="101"/>
        <end position="276"/>
    </location>
</feature>
<proteinExistence type="predicted"/>
<keyword evidence="2" id="KW-0812">Transmembrane</keyword>
<evidence type="ECO:0000313" key="4">
    <source>
        <dbReference type="EMBL" id="ARX60508.1"/>
    </source>
</evidence>
<evidence type="ECO:0000313" key="5">
    <source>
        <dbReference type="EMBL" id="ARX60613.1"/>
    </source>
</evidence>
<keyword evidence="2" id="KW-0472">Membrane</keyword>
<dbReference type="RefSeq" id="WP_172687708.1">
    <property type="nucleotide sequence ID" value="NZ_KX443406.1"/>
</dbReference>
<dbReference type="Pfam" id="PF26526">
    <property type="entry name" value="DUF8175"/>
    <property type="match status" value="1"/>
</dbReference>
<keyword evidence="2" id="KW-1133">Transmembrane helix</keyword>
<geneLocation type="plasmid" evidence="5">
    <name>PVAPB1533</name>
</geneLocation>
<gene>
    <name evidence="4" type="ORF">pVAPB1413_0190</name>
    <name evidence="5" type="ORF">pVAPB1533_0190</name>
</gene>
<feature type="region of interest" description="Disordered" evidence="1">
    <location>
        <begin position="1"/>
        <end position="23"/>
    </location>
</feature>
<evidence type="ECO:0000256" key="1">
    <source>
        <dbReference type="SAM" id="MobiDB-lite"/>
    </source>
</evidence>
<organism evidence="4">
    <name type="scientific">Rhodococcus hoagii</name>
    <name type="common">Corynebacterium equii</name>
    <dbReference type="NCBI Taxonomy" id="43767"/>
    <lineage>
        <taxon>Bacteria</taxon>
        <taxon>Bacillati</taxon>
        <taxon>Actinomycetota</taxon>
        <taxon>Actinomycetes</taxon>
        <taxon>Mycobacteriales</taxon>
        <taxon>Nocardiaceae</taxon>
        <taxon>Prescottella</taxon>
    </lineage>
</organism>
<keyword evidence="4" id="KW-0614">Plasmid</keyword>
<dbReference type="EMBL" id="KX443407">
    <property type="protein sequence ID" value="ARX60613.1"/>
    <property type="molecule type" value="Genomic_DNA"/>
</dbReference>
<feature type="transmembrane region" description="Helical" evidence="2">
    <location>
        <begin position="29"/>
        <end position="52"/>
    </location>
</feature>
<name>A0A1Z1UYD9_RHOHA</name>
<dbReference type="EMBL" id="KX443406">
    <property type="protein sequence ID" value="ARX60508.1"/>
    <property type="molecule type" value="Genomic_DNA"/>
</dbReference>
<evidence type="ECO:0000259" key="3">
    <source>
        <dbReference type="Pfam" id="PF26526"/>
    </source>
</evidence>
<dbReference type="InterPro" id="IPR058488">
    <property type="entry name" value="DUF8175"/>
</dbReference>
<reference evidence="4" key="1">
    <citation type="journal article" date="2017" name="Genome Biol. Evol.">
        <title>Comparative Genomics of Rhodococcus equi Virulence Plasmids Indicates Host-Driven Evolution of the vap Pathogenicity Island.</title>
        <authorList>
            <person name="MacArthur I."/>
            <person name="Anastasi E."/>
            <person name="Alvarez S."/>
            <person name="Scortti M."/>
            <person name="Vazquez-Boland J.A."/>
        </authorList>
    </citation>
    <scope>NUCLEOTIDE SEQUENCE</scope>
    <source>
        <strain evidence="4">PAM1413</strain>
        <strain evidence="5">PAM1533</strain>
        <plasmid evidence="4">pVAPB1413</plasmid>
        <plasmid evidence="5">PVAPB1533</plasmid>
    </source>
</reference>
<accession>A0A1Z1UYD9</accession>
<evidence type="ECO:0000256" key="2">
    <source>
        <dbReference type="SAM" id="Phobius"/>
    </source>
</evidence>
<geneLocation type="plasmid" evidence="4">
    <name>pVAPB1413</name>
</geneLocation>
<protein>
    <submittedName>
        <fullName evidence="4">Putative membrane protein</fullName>
    </submittedName>
</protein>